<accession>A0AAV4N3I7</accession>
<dbReference type="EMBL" id="BPLR01002834">
    <property type="protein sequence ID" value="GIX78395.1"/>
    <property type="molecule type" value="Genomic_DNA"/>
</dbReference>
<comment type="caution">
    <text evidence="2">The sequence shown here is derived from an EMBL/GenBank/DDBJ whole genome shotgun (WGS) entry which is preliminary data.</text>
</comment>
<feature type="region of interest" description="Disordered" evidence="1">
    <location>
        <begin position="84"/>
        <end position="113"/>
    </location>
</feature>
<sequence>MAGAKQSASHRSVLGKAGHCLPVVHHRASGRQYLLCTSDTFQSACHGMTAPQSMLSPKTVDSGWDSSARKARFPHTQEWHLQLQGHLKKAGKRQGTNSTNLSTSPPTEPPLGKEEASNLWIALCFFFFISRNPNHHLALGVPTRGCFPLSLCCSKRGRCTSSFCGSFVVHPLRQCLTTFDPLVPCDAPEFWISSNKAFWLEETNRSN</sequence>
<keyword evidence="3" id="KW-1185">Reference proteome</keyword>
<evidence type="ECO:0000256" key="1">
    <source>
        <dbReference type="SAM" id="MobiDB-lite"/>
    </source>
</evidence>
<gene>
    <name evidence="2" type="ORF">CEXT_48641</name>
</gene>
<dbReference type="Proteomes" id="UP001054945">
    <property type="component" value="Unassembled WGS sequence"/>
</dbReference>
<reference evidence="2 3" key="1">
    <citation type="submission" date="2021-06" db="EMBL/GenBank/DDBJ databases">
        <title>Caerostris extrusa draft genome.</title>
        <authorList>
            <person name="Kono N."/>
            <person name="Arakawa K."/>
        </authorList>
    </citation>
    <scope>NUCLEOTIDE SEQUENCE [LARGE SCALE GENOMIC DNA]</scope>
</reference>
<proteinExistence type="predicted"/>
<evidence type="ECO:0000313" key="3">
    <source>
        <dbReference type="Proteomes" id="UP001054945"/>
    </source>
</evidence>
<dbReference type="AlphaFoldDB" id="A0AAV4N3I7"/>
<organism evidence="2 3">
    <name type="scientific">Caerostris extrusa</name>
    <name type="common">Bark spider</name>
    <name type="synonym">Caerostris bankana</name>
    <dbReference type="NCBI Taxonomy" id="172846"/>
    <lineage>
        <taxon>Eukaryota</taxon>
        <taxon>Metazoa</taxon>
        <taxon>Ecdysozoa</taxon>
        <taxon>Arthropoda</taxon>
        <taxon>Chelicerata</taxon>
        <taxon>Arachnida</taxon>
        <taxon>Araneae</taxon>
        <taxon>Araneomorphae</taxon>
        <taxon>Entelegynae</taxon>
        <taxon>Araneoidea</taxon>
        <taxon>Araneidae</taxon>
        <taxon>Caerostris</taxon>
    </lineage>
</organism>
<protein>
    <submittedName>
        <fullName evidence="2">Uncharacterized protein</fullName>
    </submittedName>
</protein>
<evidence type="ECO:0000313" key="2">
    <source>
        <dbReference type="EMBL" id="GIX78395.1"/>
    </source>
</evidence>
<feature type="compositionally biased region" description="Low complexity" evidence="1">
    <location>
        <begin position="96"/>
        <end position="105"/>
    </location>
</feature>
<name>A0AAV4N3I7_CAEEX</name>